<reference evidence="1 2" key="2">
    <citation type="submission" date="2013-09" db="EMBL/GenBank/DDBJ databases">
        <title>Whole genome comparison of six Crocosphaera watsonii strains with differing phenotypes.</title>
        <authorList>
            <person name="Bench S.R."/>
            <person name="Heller P."/>
            <person name="Frank I."/>
            <person name="Arciniega M."/>
            <person name="Shilova I.N."/>
            <person name="Zehr J.P."/>
        </authorList>
    </citation>
    <scope>NUCLEOTIDE SEQUENCE [LARGE SCALE GENOMIC DNA]</scope>
    <source>
        <strain evidence="1 2">WH 0402</strain>
    </source>
</reference>
<dbReference type="Proteomes" id="UP000018130">
    <property type="component" value="Unassembled WGS sequence"/>
</dbReference>
<protein>
    <submittedName>
        <fullName evidence="1">Uncharacterized protein</fullName>
    </submittedName>
</protein>
<dbReference type="AlphaFoldDB" id="T2JJZ6"/>
<sequence length="37" mass="4307">MIIFSNFLRLNQFSIRQQNLLTLTSNSETFEGSSIKK</sequence>
<accession>T2JJZ6</accession>
<dbReference type="EMBL" id="CAQN01000057">
    <property type="protein sequence ID" value="CCQ64802.1"/>
    <property type="molecule type" value="Genomic_DNA"/>
</dbReference>
<gene>
    <name evidence="1" type="ORF">CWATWH0402_124</name>
</gene>
<proteinExistence type="predicted"/>
<organism evidence="1 2">
    <name type="scientific">Crocosphaera watsonii WH 0402</name>
    <dbReference type="NCBI Taxonomy" id="1284629"/>
    <lineage>
        <taxon>Bacteria</taxon>
        <taxon>Bacillati</taxon>
        <taxon>Cyanobacteriota</taxon>
        <taxon>Cyanophyceae</taxon>
        <taxon>Oscillatoriophycideae</taxon>
        <taxon>Chroococcales</taxon>
        <taxon>Aphanothecaceae</taxon>
        <taxon>Crocosphaera</taxon>
    </lineage>
</organism>
<evidence type="ECO:0000313" key="1">
    <source>
        <dbReference type="EMBL" id="CCQ64802.1"/>
    </source>
</evidence>
<evidence type="ECO:0000313" key="2">
    <source>
        <dbReference type="Proteomes" id="UP000018130"/>
    </source>
</evidence>
<reference evidence="1 2" key="1">
    <citation type="submission" date="2013-01" db="EMBL/GenBank/DDBJ databases">
        <authorList>
            <person name="Bench S."/>
        </authorList>
    </citation>
    <scope>NUCLEOTIDE SEQUENCE [LARGE SCALE GENOMIC DNA]</scope>
    <source>
        <strain evidence="1 2">WH 0402</strain>
    </source>
</reference>
<name>T2JJZ6_CROWT</name>
<comment type="caution">
    <text evidence="1">The sequence shown here is derived from an EMBL/GenBank/DDBJ whole genome shotgun (WGS) entry which is preliminary data.</text>
</comment>